<dbReference type="InterPro" id="IPR036691">
    <property type="entry name" value="Endo/exonu/phosph_ase_sf"/>
</dbReference>
<dbReference type="AlphaFoldDB" id="A0A0N5C615"/>
<name>A0A0N5C615_STREA</name>
<dbReference type="STRING" id="174720.A0A0N5C615"/>
<sequence>MTINIDKRKSLGIIAVYAPTNCYDDIDKDEFYLQLHSLYAKVRQMSTVTILAGDFNGTIDNQIIPKIKERYSYDELNDNGERLINFCTQNRISIVNSFFKKRWWKKFSWIKPRSIEDNMKGRLCVKQLDYFLCNMKRIFTDVKTWSHKKFDATVIDHRLVKAIIKFPKKLCDYTKKSRCLKKKVLHYNINYEKSLSEVGEKELIIPSNELKNVEKEYSKFINEIKRVTKLVKVEKQLPSTRYSEHVKSLFSNRRKLLNSLSYSDNNDDKQESKSKILIEIRLINKLIRQTIKDEWNSLVHDRIKEALENNKKIKRIFRVLNERKEALPVKDENINKYLNDLYLIKPEDKKRLKELEIKRFMNNDITLPFLESETKAAIYSCGKNKMKGVDGLNAYDLRCLGNKAISYFTLICNICYI</sequence>
<proteinExistence type="predicted"/>
<dbReference type="SUPFAM" id="SSF56219">
    <property type="entry name" value="DNase I-like"/>
    <property type="match status" value="1"/>
</dbReference>
<dbReference type="Gene3D" id="3.60.10.10">
    <property type="entry name" value="Endonuclease/exonuclease/phosphatase"/>
    <property type="match status" value="1"/>
</dbReference>
<evidence type="ECO:0000313" key="2">
    <source>
        <dbReference type="WBParaSite" id="SPAL_0001339000.1"/>
    </source>
</evidence>
<dbReference type="WBParaSite" id="SPAL_0001339000.1">
    <property type="protein sequence ID" value="SPAL_0001339000.1"/>
    <property type="gene ID" value="SPAL_0001339000"/>
</dbReference>
<accession>A0A0N5C615</accession>
<keyword evidence="1" id="KW-1185">Reference proteome</keyword>
<protein>
    <submittedName>
        <fullName evidence="2">Endo/exonuclease/phosphatase domain-containing protein</fullName>
    </submittedName>
</protein>
<organism evidence="1 2">
    <name type="scientific">Strongyloides papillosus</name>
    <name type="common">Intestinal threadworm</name>
    <dbReference type="NCBI Taxonomy" id="174720"/>
    <lineage>
        <taxon>Eukaryota</taxon>
        <taxon>Metazoa</taxon>
        <taxon>Ecdysozoa</taxon>
        <taxon>Nematoda</taxon>
        <taxon>Chromadorea</taxon>
        <taxon>Rhabditida</taxon>
        <taxon>Tylenchina</taxon>
        <taxon>Panagrolaimomorpha</taxon>
        <taxon>Strongyloidoidea</taxon>
        <taxon>Strongyloididae</taxon>
        <taxon>Strongyloides</taxon>
    </lineage>
</organism>
<evidence type="ECO:0000313" key="1">
    <source>
        <dbReference type="Proteomes" id="UP000046392"/>
    </source>
</evidence>
<dbReference type="Proteomes" id="UP000046392">
    <property type="component" value="Unplaced"/>
</dbReference>
<reference evidence="2" key="1">
    <citation type="submission" date="2017-02" db="UniProtKB">
        <authorList>
            <consortium name="WormBaseParasite"/>
        </authorList>
    </citation>
    <scope>IDENTIFICATION</scope>
</reference>